<proteinExistence type="predicted"/>
<feature type="chain" id="PRO_5044624251" evidence="2">
    <location>
        <begin position="24"/>
        <end position="617"/>
    </location>
</feature>
<dbReference type="STRING" id="70415.A0A5S6Q572"/>
<name>A0A5S6Q572_TRIMR</name>
<reference evidence="4" key="1">
    <citation type="submission" date="2014-03" db="EMBL/GenBank/DDBJ databases">
        <title>The whipworm genome and dual-species transcriptomics of an intimate host-pathogen interaction.</title>
        <authorList>
            <person name="Foth B.J."/>
            <person name="Tsai I.J."/>
            <person name="Reid A.J."/>
            <person name="Bancroft A.J."/>
            <person name="Nichol S."/>
            <person name="Tracey A."/>
            <person name="Holroyd N."/>
            <person name="Cotton J.A."/>
            <person name="Stanley E.J."/>
            <person name="Zarowiecki M."/>
            <person name="Liu J.Z."/>
            <person name="Huckvale T."/>
            <person name="Cooper P.J."/>
            <person name="Grencis R.K."/>
            <person name="Berriman M."/>
        </authorList>
    </citation>
    <scope>NUCLEOTIDE SEQUENCE [LARGE SCALE GENOMIC DNA]</scope>
    <source>
        <strain evidence="4">Edinburgh</strain>
    </source>
</reference>
<dbReference type="WBParaSite" id="TMUE_3000014570.1">
    <property type="protein sequence ID" value="TMUE_3000014570.1"/>
    <property type="gene ID" value="WBGene00302246"/>
</dbReference>
<dbReference type="Gene3D" id="2.60.120.200">
    <property type="match status" value="2"/>
</dbReference>
<dbReference type="GO" id="GO:0016020">
    <property type="term" value="C:membrane"/>
    <property type="evidence" value="ECO:0007669"/>
    <property type="project" value="InterPro"/>
</dbReference>
<dbReference type="PROSITE" id="PS50060">
    <property type="entry name" value="MAM_2"/>
    <property type="match status" value="2"/>
</dbReference>
<dbReference type="InterPro" id="IPR051560">
    <property type="entry name" value="MAM_domain-containing"/>
</dbReference>
<dbReference type="Proteomes" id="UP000046395">
    <property type="component" value="Unassembled WGS sequence"/>
</dbReference>
<keyword evidence="2" id="KW-0732">Signal</keyword>
<dbReference type="InterPro" id="IPR013320">
    <property type="entry name" value="ConA-like_dom_sf"/>
</dbReference>
<dbReference type="AlphaFoldDB" id="A0A5S6Q572"/>
<reference evidence="5 6" key="2">
    <citation type="submission" date="2019-12" db="UniProtKB">
        <authorList>
            <consortium name="WormBaseParasite"/>
        </authorList>
    </citation>
    <scope>IDENTIFICATION</scope>
</reference>
<evidence type="ECO:0000256" key="1">
    <source>
        <dbReference type="SAM" id="MobiDB-lite"/>
    </source>
</evidence>
<protein>
    <submittedName>
        <fullName evidence="5 6">MAM domain-containing protein</fullName>
    </submittedName>
</protein>
<dbReference type="PANTHER" id="PTHR23282:SF101">
    <property type="entry name" value="MAM DOMAIN-CONTAINING PROTEIN"/>
    <property type="match status" value="1"/>
</dbReference>
<sequence>MHNAVVALLFLAVTFTFPKAVDSCSPGAKAAAEKLRRYLGLVPSSGRMTTTGYGEEFITQSSDLNCDFENIEACRWRNVENGHGDDNDWYRMVKQDAKRWPAVIRPAYTPSQGNHLIIAGSENKGGKQATAVWISSPIRCQIGPGKLSFTYWIYGKATLAVMAVAALKVPLTKVAEVSPKFCSFKEQRGTYCLVDVPPIEQPFQLAIQTYSDQAREGFAAVDDIEYKAEVCPPGSVQRQDIAVAPRPRLFATSASEANCDFESVCRWYNLDVDEYDWQLVTSMPHSQRWDQVTPSTPPQGAFAMISDEQTSQRAGKGYFVSPAFYCQRGTGQLRFKRWKSGLGAFRICALKAGTVDEIFCADDIASAQRSSVTIPGPINEPYELAIIGIGTGARSEVLALDDIEYTADVCTGQVIGERACRALSCTFSSGHSCNWILTNSVVDGQQFSPVSYPVGAANNVKIRPSGTYFLATLIHKAHQPTAYIESEQFSLEQSRVLRMHVKRSTWGSELYVCRNRFDGNLQQSNCHLVAGPSLSLDDPTHGADIHETLSPSDSKVYIVAHHPQVSRSGNAAFGIDFIDLLDDSGRSLCGTSSQLNNGNVVSGTAGEQQSNTDDYTQ</sequence>
<dbReference type="PANTHER" id="PTHR23282">
    <property type="entry name" value="APICAL ENDOSOMAL GLYCOPROTEIN PRECURSOR"/>
    <property type="match status" value="1"/>
</dbReference>
<dbReference type="SMART" id="SM00137">
    <property type="entry name" value="MAM"/>
    <property type="match status" value="2"/>
</dbReference>
<evidence type="ECO:0000313" key="6">
    <source>
        <dbReference type="WBParaSite" id="TMUE_3000014570.1"/>
    </source>
</evidence>
<dbReference type="Pfam" id="PF00629">
    <property type="entry name" value="MAM"/>
    <property type="match status" value="2"/>
</dbReference>
<feature type="signal peptide" evidence="2">
    <location>
        <begin position="1"/>
        <end position="23"/>
    </location>
</feature>
<evidence type="ECO:0000313" key="4">
    <source>
        <dbReference type="Proteomes" id="UP000046395"/>
    </source>
</evidence>
<dbReference type="WBParaSite" id="TMUE_0000002333.1">
    <property type="protein sequence ID" value="TMUE_0000002333.1"/>
    <property type="gene ID" value="WBGene00298179"/>
</dbReference>
<dbReference type="SUPFAM" id="SSF49899">
    <property type="entry name" value="Concanavalin A-like lectins/glucanases"/>
    <property type="match status" value="2"/>
</dbReference>
<feature type="domain" description="MAM" evidence="3">
    <location>
        <begin position="64"/>
        <end position="233"/>
    </location>
</feature>
<accession>A0A5S6Q572</accession>
<feature type="region of interest" description="Disordered" evidence="1">
    <location>
        <begin position="597"/>
        <end position="617"/>
    </location>
</feature>
<dbReference type="InterPro" id="IPR000998">
    <property type="entry name" value="MAM_dom"/>
</dbReference>
<organism evidence="4 5">
    <name type="scientific">Trichuris muris</name>
    <name type="common">Mouse whipworm</name>
    <dbReference type="NCBI Taxonomy" id="70415"/>
    <lineage>
        <taxon>Eukaryota</taxon>
        <taxon>Metazoa</taxon>
        <taxon>Ecdysozoa</taxon>
        <taxon>Nematoda</taxon>
        <taxon>Enoplea</taxon>
        <taxon>Dorylaimia</taxon>
        <taxon>Trichinellida</taxon>
        <taxon>Trichuridae</taxon>
        <taxon>Trichuris</taxon>
    </lineage>
</organism>
<evidence type="ECO:0000256" key="2">
    <source>
        <dbReference type="SAM" id="SignalP"/>
    </source>
</evidence>
<feature type="domain" description="MAM" evidence="3">
    <location>
        <begin position="257"/>
        <end position="412"/>
    </location>
</feature>
<evidence type="ECO:0000259" key="3">
    <source>
        <dbReference type="PROSITE" id="PS50060"/>
    </source>
</evidence>
<evidence type="ECO:0000313" key="5">
    <source>
        <dbReference type="WBParaSite" id="TMUE_0000002333.1"/>
    </source>
</evidence>
<keyword evidence="4" id="KW-1185">Reference proteome</keyword>